<feature type="compositionally biased region" description="Polar residues" evidence="2">
    <location>
        <begin position="1"/>
        <end position="11"/>
    </location>
</feature>
<name>A0A9N8HYR4_9STRA</name>
<dbReference type="EMBL" id="CAICTM010002610">
    <property type="protein sequence ID" value="CAB9529750.1"/>
    <property type="molecule type" value="Genomic_DNA"/>
</dbReference>
<feature type="region of interest" description="Disordered" evidence="2">
    <location>
        <begin position="1"/>
        <end position="43"/>
    </location>
</feature>
<feature type="region of interest" description="Disordered" evidence="2">
    <location>
        <begin position="557"/>
        <end position="611"/>
    </location>
</feature>
<feature type="compositionally biased region" description="Low complexity" evidence="2">
    <location>
        <begin position="167"/>
        <end position="177"/>
    </location>
</feature>
<accession>A0A9N8HYR4</accession>
<evidence type="ECO:0000313" key="4">
    <source>
        <dbReference type="Proteomes" id="UP001153069"/>
    </source>
</evidence>
<protein>
    <submittedName>
        <fullName evidence="3">Uncharacterized protein</fullName>
    </submittedName>
</protein>
<keyword evidence="4" id="KW-1185">Reference proteome</keyword>
<feature type="region of interest" description="Disordered" evidence="2">
    <location>
        <begin position="147"/>
        <end position="223"/>
    </location>
</feature>
<feature type="region of interest" description="Disordered" evidence="2">
    <location>
        <begin position="236"/>
        <end position="261"/>
    </location>
</feature>
<dbReference type="AlphaFoldDB" id="A0A9N8HYR4"/>
<evidence type="ECO:0000256" key="1">
    <source>
        <dbReference type="SAM" id="Coils"/>
    </source>
</evidence>
<feature type="compositionally biased region" description="Low complexity" evidence="2">
    <location>
        <begin position="559"/>
        <end position="581"/>
    </location>
</feature>
<sequence length="611" mass="64637">MEQNRQTGNHNNEGDQGDQGPVQDAPDAPDASEVRGDPRMNRAVEIRLNNPNVSLSDALRMGGFEYPPRATASVVDSENVALGQRKNQLNRRLRQARLARAAALERRSAAQTQTGAMKSPPMTCSGLPSASCAGAALGMGAAAMGSNLNGWRPGPQDPLPGSRKRPPSALSSSSAAPGAQQDRKRAAAASSGDNNAPNPVNYNYTNAGNHTNATSPSANPSQAPQILHMQSLQQAPPPHLVGQQQQPQPQQPTPNSNPASDLLQQLTNNLMQSQQVQQQSSQQTQDPLPDIQTILRQAPQQANMTVPPNQLQALLSQLPQQSSITVQPQSPQQNVSAPLQQQLQSILSQIILQPQQQQQVAVATTAQPQPVPMANNNGSSANMNQVILYLPLAQDATQQQHLSSPAAIGTSSNVGSYNVAGTTVSSLQSTLSSHPSSANSSDVEAVASSAGQQQLWHNSSQPPNITQQQAPTANVLSATASLPAAAGTSHVNSNSVLDQRLNAALQTFDRDIRRLYEGAMLGAGFSIGDSQETSLPYQQFAFECWRRECTRLQETLHRSSTNATSNDNAAATSVASSVGVETAEESGEMAKDDEGSEQSVTYPSSEKNTAV</sequence>
<organism evidence="3 4">
    <name type="scientific">Seminavis robusta</name>
    <dbReference type="NCBI Taxonomy" id="568900"/>
    <lineage>
        <taxon>Eukaryota</taxon>
        <taxon>Sar</taxon>
        <taxon>Stramenopiles</taxon>
        <taxon>Ochrophyta</taxon>
        <taxon>Bacillariophyta</taxon>
        <taxon>Bacillariophyceae</taxon>
        <taxon>Bacillariophycidae</taxon>
        <taxon>Naviculales</taxon>
        <taxon>Naviculaceae</taxon>
        <taxon>Seminavis</taxon>
    </lineage>
</organism>
<gene>
    <name evidence="3" type="ORF">SEMRO_2612_G332590.1</name>
</gene>
<proteinExistence type="predicted"/>
<dbReference type="Proteomes" id="UP001153069">
    <property type="component" value="Unassembled WGS sequence"/>
</dbReference>
<evidence type="ECO:0000256" key="2">
    <source>
        <dbReference type="SAM" id="MobiDB-lite"/>
    </source>
</evidence>
<keyword evidence="1" id="KW-0175">Coiled coil</keyword>
<feature type="region of interest" description="Disordered" evidence="2">
    <location>
        <begin position="429"/>
        <end position="472"/>
    </location>
</feature>
<feature type="coiled-coil region" evidence="1">
    <location>
        <begin position="79"/>
        <end position="106"/>
    </location>
</feature>
<evidence type="ECO:0000313" key="3">
    <source>
        <dbReference type="EMBL" id="CAB9529750.1"/>
    </source>
</evidence>
<comment type="caution">
    <text evidence="3">The sequence shown here is derived from an EMBL/GenBank/DDBJ whole genome shotgun (WGS) entry which is preliminary data.</text>
</comment>
<feature type="compositionally biased region" description="Polar residues" evidence="2">
    <location>
        <begin position="191"/>
        <end position="223"/>
    </location>
</feature>
<reference evidence="3" key="1">
    <citation type="submission" date="2020-06" db="EMBL/GenBank/DDBJ databases">
        <authorList>
            <consortium name="Plant Systems Biology data submission"/>
        </authorList>
    </citation>
    <scope>NUCLEOTIDE SEQUENCE</scope>
    <source>
        <strain evidence="3">D6</strain>
    </source>
</reference>
<feature type="compositionally biased region" description="Polar residues" evidence="2">
    <location>
        <begin position="597"/>
        <end position="611"/>
    </location>
</feature>
<feature type="compositionally biased region" description="Basic and acidic residues" evidence="2">
    <location>
        <begin position="32"/>
        <end position="43"/>
    </location>
</feature>
<feature type="compositionally biased region" description="Polar residues" evidence="2">
    <location>
        <begin position="449"/>
        <end position="472"/>
    </location>
</feature>